<proteinExistence type="predicted"/>
<accession>A0A1W1BY09</accession>
<keyword evidence="1" id="KW-0472">Membrane</keyword>
<evidence type="ECO:0000313" key="2">
    <source>
        <dbReference type="EMBL" id="SFV58332.1"/>
    </source>
</evidence>
<evidence type="ECO:0000256" key="1">
    <source>
        <dbReference type="SAM" id="Phobius"/>
    </source>
</evidence>
<feature type="transmembrane region" description="Helical" evidence="1">
    <location>
        <begin position="12"/>
        <end position="38"/>
    </location>
</feature>
<sequence>MYLLVTRKSATLSIFSMAVSAISGVVIIFGVWFIVAYICS</sequence>
<dbReference type="EMBL" id="FPHB01000042">
    <property type="protein sequence ID" value="SFV58332.1"/>
    <property type="molecule type" value="Genomic_DNA"/>
</dbReference>
<reference evidence="2" key="1">
    <citation type="submission" date="2016-10" db="EMBL/GenBank/DDBJ databases">
        <authorList>
            <person name="de Groot N.N."/>
        </authorList>
    </citation>
    <scope>NUCLEOTIDE SEQUENCE</scope>
</reference>
<organism evidence="2">
    <name type="scientific">hydrothermal vent metagenome</name>
    <dbReference type="NCBI Taxonomy" id="652676"/>
    <lineage>
        <taxon>unclassified sequences</taxon>
        <taxon>metagenomes</taxon>
        <taxon>ecological metagenomes</taxon>
    </lineage>
</organism>
<name>A0A1W1BY09_9ZZZZ</name>
<keyword evidence="1" id="KW-1133">Transmembrane helix</keyword>
<protein>
    <submittedName>
        <fullName evidence="2">Uncharacterized protein</fullName>
    </submittedName>
</protein>
<gene>
    <name evidence="2" type="ORF">MNB_SM-7-1329</name>
</gene>
<dbReference type="AlphaFoldDB" id="A0A1W1BY09"/>
<keyword evidence="1" id="KW-0812">Transmembrane</keyword>